<dbReference type="GO" id="GO:0061025">
    <property type="term" value="P:membrane fusion"/>
    <property type="evidence" value="ECO:0007669"/>
    <property type="project" value="TreeGrafter"/>
</dbReference>
<dbReference type="PANTHER" id="PTHR10013:SF0">
    <property type="entry name" value="GENERAL VESICULAR TRANSPORT FACTOR P115"/>
    <property type="match status" value="1"/>
</dbReference>
<dbReference type="GO" id="GO:0012507">
    <property type="term" value="C:ER to Golgi transport vesicle membrane"/>
    <property type="evidence" value="ECO:0007669"/>
    <property type="project" value="TreeGrafter"/>
</dbReference>
<dbReference type="Proteomes" id="UP001431209">
    <property type="component" value="Unassembled WGS sequence"/>
</dbReference>
<feature type="region of interest" description="Disordered" evidence="2">
    <location>
        <begin position="632"/>
        <end position="651"/>
    </location>
</feature>
<dbReference type="GO" id="GO:0005783">
    <property type="term" value="C:endoplasmic reticulum"/>
    <property type="evidence" value="ECO:0007669"/>
    <property type="project" value="TreeGrafter"/>
</dbReference>
<dbReference type="InterPro" id="IPR011989">
    <property type="entry name" value="ARM-like"/>
</dbReference>
<keyword evidence="1" id="KW-0175">Coiled coil</keyword>
<dbReference type="InterPro" id="IPR024095">
    <property type="entry name" value="Vesicle_P115"/>
</dbReference>
<dbReference type="PANTHER" id="PTHR10013">
    <property type="entry name" value="GENERAL VESICULAR TRANSPORT FACTOR P115"/>
    <property type="match status" value="1"/>
</dbReference>
<evidence type="ECO:0000256" key="1">
    <source>
        <dbReference type="SAM" id="Coils"/>
    </source>
</evidence>
<evidence type="ECO:0000256" key="2">
    <source>
        <dbReference type="SAM" id="MobiDB-lite"/>
    </source>
</evidence>
<dbReference type="SUPFAM" id="SSF48371">
    <property type="entry name" value="ARM repeat"/>
    <property type="match status" value="1"/>
</dbReference>
<dbReference type="GO" id="GO:0048211">
    <property type="term" value="P:Golgi vesicle docking"/>
    <property type="evidence" value="ECO:0007669"/>
    <property type="project" value="TreeGrafter"/>
</dbReference>
<dbReference type="GO" id="GO:0006888">
    <property type="term" value="P:endoplasmic reticulum to Golgi vesicle-mediated transport"/>
    <property type="evidence" value="ECO:0007669"/>
    <property type="project" value="TreeGrafter"/>
</dbReference>
<evidence type="ECO:0000313" key="4">
    <source>
        <dbReference type="Proteomes" id="UP001431209"/>
    </source>
</evidence>
<evidence type="ECO:0000313" key="3">
    <source>
        <dbReference type="EMBL" id="KAL0478970.1"/>
    </source>
</evidence>
<dbReference type="Gene3D" id="1.25.10.10">
    <property type="entry name" value="Leucine-rich Repeat Variant"/>
    <property type="match status" value="1"/>
</dbReference>
<sequence length="906" mass="104248">MSWLFNIVAPQAQEEIGSRVNVREVIETLRTSSLYEDRIEALGQLIEISAKEAHQRDFGSEGFQYLIKTLNSERDDLEMQKMLLEIILNLALSKTTGDTYLSVIVQSHIPTFLGLLSEQDAYVKYHSIQLLTELLKHDPTKVQNSILSENGVGRLVAMLDEKEEVIRNEGLLLLKTLAQKGAPETKKIIAFQGAFEKLFHVMTEDTNIRDCTETIYHLLLDNESNQRHLLVVNAATNLQFLLELNPNVTDMTSPLAQTTSLALDIIIILLLASKTNEFREQFTVNSLVMHRVVILALDTNPLVEIANKALFALGMICYHYRPAQECIESATFQKQDTPESALVRLVRMVLFDHIESRRQISFDCLKKFLHNNEEGQLLIASTVKAPQLVTSSAEQSMLCGITLSEALFSFDKPKHHMHESFHACIVLSGVIRYNIKCRNILLEIPYEIRGGKPVATFYECLIKSLIKNLRKEDYLVIGLLRLLCIWVYKSPESASRWMVSHHSEFLSLLELVISNEQGLIHTQSLSCLLVCLLGMEFQHDEDSNTFSHTKESITDMILNRIGLDRIKNIYSQLTGSDRWLKITQRIVQVPDLLDRMPNDVVPFHIYDETFIEFCQIAFEHVIDYYYNYQSNPQQQEQHSNHHSQPVNNNNNNITKQQEELLLQELQELKTQHESLLKHNQELEDKLTNINIDFSKLKITNTQQQVTKESLTNQITRLESELSISQGEFEKDRRELLNRVQIAETTAHNIESQTSIKLQEYESLVAAYDQLEQEGSNKDVEINMLKQSVKNFENQIKTTVSNQNVQLENDLKLSENKLREVIQELQNKETEMNRLNMHLVNVGNDFQNAAVVNQQKTLECESLQARVKELEELIAGKDQRIIDMEKDNDDMMDIIEKLETELAKREQ</sequence>
<gene>
    <name evidence="3" type="ORF">AKO1_007838</name>
</gene>
<keyword evidence="4" id="KW-1185">Reference proteome</keyword>
<name>A0AAW2YP16_9EUKA</name>
<feature type="coiled-coil region" evidence="1">
    <location>
        <begin position="796"/>
        <end position="900"/>
    </location>
</feature>
<accession>A0AAW2YP16</accession>
<dbReference type="InterPro" id="IPR016024">
    <property type="entry name" value="ARM-type_fold"/>
</dbReference>
<dbReference type="GO" id="GO:0005795">
    <property type="term" value="C:Golgi stack"/>
    <property type="evidence" value="ECO:0007669"/>
    <property type="project" value="TreeGrafter"/>
</dbReference>
<feature type="coiled-coil region" evidence="1">
    <location>
        <begin position="651"/>
        <end position="752"/>
    </location>
</feature>
<proteinExistence type="predicted"/>
<organism evidence="3 4">
    <name type="scientific">Acrasis kona</name>
    <dbReference type="NCBI Taxonomy" id="1008807"/>
    <lineage>
        <taxon>Eukaryota</taxon>
        <taxon>Discoba</taxon>
        <taxon>Heterolobosea</taxon>
        <taxon>Tetramitia</taxon>
        <taxon>Eutetramitia</taxon>
        <taxon>Acrasidae</taxon>
        <taxon>Acrasis</taxon>
    </lineage>
</organism>
<protein>
    <submittedName>
        <fullName evidence="3">Golgin candidate protein</fullName>
    </submittedName>
</protein>
<reference evidence="3 4" key="1">
    <citation type="submission" date="2024-03" db="EMBL/GenBank/DDBJ databases">
        <title>The Acrasis kona genome and developmental transcriptomes reveal deep origins of eukaryotic multicellular pathways.</title>
        <authorList>
            <person name="Sheikh S."/>
            <person name="Fu C.-J."/>
            <person name="Brown M.W."/>
            <person name="Baldauf S.L."/>
        </authorList>
    </citation>
    <scope>NUCLEOTIDE SEQUENCE [LARGE SCALE GENOMIC DNA]</scope>
    <source>
        <strain evidence="3 4">ATCC MYA-3509</strain>
    </source>
</reference>
<comment type="caution">
    <text evidence="3">The sequence shown here is derived from an EMBL/GenBank/DDBJ whole genome shotgun (WGS) entry which is preliminary data.</text>
</comment>
<dbReference type="GO" id="GO:0006886">
    <property type="term" value="P:intracellular protein transport"/>
    <property type="evidence" value="ECO:0007669"/>
    <property type="project" value="TreeGrafter"/>
</dbReference>
<dbReference type="EMBL" id="JAOPGA020000489">
    <property type="protein sequence ID" value="KAL0478970.1"/>
    <property type="molecule type" value="Genomic_DNA"/>
</dbReference>
<dbReference type="AlphaFoldDB" id="A0AAW2YP16"/>